<dbReference type="Pfam" id="PF05922">
    <property type="entry name" value="Inhibitor_I9"/>
    <property type="match status" value="1"/>
</dbReference>
<dbReference type="SUPFAM" id="SSF54897">
    <property type="entry name" value="Protease propeptides/inhibitors"/>
    <property type="match status" value="1"/>
</dbReference>
<dbReference type="PANTHER" id="PTHR28288">
    <property type="entry name" value="PROTEASE B INHIBITOR 2"/>
    <property type="match status" value="1"/>
</dbReference>
<gene>
    <name evidence="3" type="ORF">BJX66DRAFT_87091</name>
</gene>
<dbReference type="PANTHER" id="PTHR28288:SF2">
    <property type="entry name" value="PROTEASE B INHIBITOR 2"/>
    <property type="match status" value="1"/>
</dbReference>
<dbReference type="InterPro" id="IPR010259">
    <property type="entry name" value="S8pro/Inhibitor_I9"/>
</dbReference>
<accession>A0ABR4GEZ5</accession>
<sequence>MPSYIVKCKSSASDEEIQAVKDQAVQNGGTITHEYKLIKGFAVTVPEVSVLSFDGHPHVERVEEDAEVRTQ</sequence>
<dbReference type="Gene3D" id="3.30.70.80">
    <property type="entry name" value="Peptidase S8 propeptide/proteinase inhibitor I9"/>
    <property type="match status" value="1"/>
</dbReference>
<evidence type="ECO:0000259" key="2">
    <source>
        <dbReference type="Pfam" id="PF05922"/>
    </source>
</evidence>
<comment type="similarity">
    <text evidence="1">Belongs to the protease inhibitor I9 family.</text>
</comment>
<evidence type="ECO:0000313" key="4">
    <source>
        <dbReference type="Proteomes" id="UP001610563"/>
    </source>
</evidence>
<evidence type="ECO:0000256" key="1">
    <source>
        <dbReference type="ARBA" id="ARBA00038069"/>
    </source>
</evidence>
<name>A0ABR4GEZ5_9EURO</name>
<keyword evidence="4" id="KW-1185">Reference proteome</keyword>
<feature type="domain" description="Inhibitor I9" evidence="2">
    <location>
        <begin position="3"/>
        <end position="71"/>
    </location>
</feature>
<dbReference type="EMBL" id="JBFTWV010000018">
    <property type="protein sequence ID" value="KAL2797601.1"/>
    <property type="molecule type" value="Genomic_DNA"/>
</dbReference>
<dbReference type="InterPro" id="IPR037045">
    <property type="entry name" value="S8pro/Inhibitor_I9_sf"/>
</dbReference>
<dbReference type="InterPro" id="IPR052471">
    <property type="entry name" value="PBI_I9"/>
</dbReference>
<organism evidence="3 4">
    <name type="scientific">Aspergillus keveii</name>
    <dbReference type="NCBI Taxonomy" id="714993"/>
    <lineage>
        <taxon>Eukaryota</taxon>
        <taxon>Fungi</taxon>
        <taxon>Dikarya</taxon>
        <taxon>Ascomycota</taxon>
        <taxon>Pezizomycotina</taxon>
        <taxon>Eurotiomycetes</taxon>
        <taxon>Eurotiomycetidae</taxon>
        <taxon>Eurotiales</taxon>
        <taxon>Aspergillaceae</taxon>
        <taxon>Aspergillus</taxon>
        <taxon>Aspergillus subgen. Nidulantes</taxon>
    </lineage>
</organism>
<comment type="caution">
    <text evidence="3">The sequence shown here is derived from an EMBL/GenBank/DDBJ whole genome shotgun (WGS) entry which is preliminary data.</text>
</comment>
<reference evidence="3 4" key="1">
    <citation type="submission" date="2024-07" db="EMBL/GenBank/DDBJ databases">
        <title>Section-level genome sequencing and comparative genomics of Aspergillus sections Usti and Cavernicolus.</title>
        <authorList>
            <consortium name="Lawrence Berkeley National Laboratory"/>
            <person name="Nybo J.L."/>
            <person name="Vesth T.C."/>
            <person name="Theobald S."/>
            <person name="Frisvad J.C."/>
            <person name="Larsen T.O."/>
            <person name="Kjaerboelling I."/>
            <person name="Rothschild-Mancinelli K."/>
            <person name="Lyhne E.K."/>
            <person name="Kogle M.E."/>
            <person name="Barry K."/>
            <person name="Clum A."/>
            <person name="Na H."/>
            <person name="Ledsgaard L."/>
            <person name="Lin J."/>
            <person name="Lipzen A."/>
            <person name="Kuo A."/>
            <person name="Riley R."/>
            <person name="Mondo S."/>
            <person name="Labutti K."/>
            <person name="Haridas S."/>
            <person name="Pangalinan J."/>
            <person name="Salamov A.A."/>
            <person name="Simmons B.A."/>
            <person name="Magnuson J.K."/>
            <person name="Chen J."/>
            <person name="Drula E."/>
            <person name="Henrissat B."/>
            <person name="Wiebenga A."/>
            <person name="Lubbers R.J."/>
            <person name="Gomes A.C."/>
            <person name="Makela M.R."/>
            <person name="Stajich J."/>
            <person name="Grigoriev I.V."/>
            <person name="Mortensen U.H."/>
            <person name="De Vries R.P."/>
            <person name="Baker S.E."/>
            <person name="Andersen M.R."/>
        </authorList>
    </citation>
    <scope>NUCLEOTIDE SEQUENCE [LARGE SCALE GENOMIC DNA]</scope>
    <source>
        <strain evidence="3 4">CBS 209.92</strain>
    </source>
</reference>
<protein>
    <recommendedName>
        <fullName evidence="2">Inhibitor I9 domain-containing protein</fullName>
    </recommendedName>
</protein>
<dbReference type="Proteomes" id="UP001610563">
    <property type="component" value="Unassembled WGS sequence"/>
</dbReference>
<proteinExistence type="inferred from homology"/>
<evidence type="ECO:0000313" key="3">
    <source>
        <dbReference type="EMBL" id="KAL2797601.1"/>
    </source>
</evidence>